<dbReference type="Pfam" id="PF08220">
    <property type="entry name" value="HTH_DeoR"/>
    <property type="match status" value="1"/>
</dbReference>
<dbReference type="PANTHER" id="PTHR30363">
    <property type="entry name" value="HTH-TYPE TRANSCRIPTIONAL REGULATOR SRLR-RELATED"/>
    <property type="match status" value="1"/>
</dbReference>
<dbReference type="InterPro" id="IPR036390">
    <property type="entry name" value="WH_DNA-bd_sf"/>
</dbReference>
<proteinExistence type="predicted"/>
<name>A0A8I0PXL6_MORMO</name>
<dbReference type="InterPro" id="IPR018356">
    <property type="entry name" value="Tscrpt_reg_HTH_DeoR_CS"/>
</dbReference>
<dbReference type="Pfam" id="PF00455">
    <property type="entry name" value="DeoRC"/>
    <property type="match status" value="1"/>
</dbReference>
<reference evidence="6" key="1">
    <citation type="submission" date="2017-12" db="EMBL/GenBank/DDBJ databases">
        <title>Genome sequencing and analysis.</title>
        <authorList>
            <person name="Huang Y.-T."/>
        </authorList>
    </citation>
    <scope>NUCLEOTIDE SEQUENCE</scope>
    <source>
        <strain evidence="6">VGH116</strain>
    </source>
</reference>
<dbReference type="InterPro" id="IPR050313">
    <property type="entry name" value="Carb_Metab_HTH_regulators"/>
</dbReference>
<dbReference type="Proteomes" id="UP000650477">
    <property type="component" value="Unassembled WGS sequence"/>
</dbReference>
<evidence type="ECO:0000256" key="1">
    <source>
        <dbReference type="ARBA" id="ARBA00022491"/>
    </source>
</evidence>
<dbReference type="PROSITE" id="PS00894">
    <property type="entry name" value="HTH_DEOR_1"/>
    <property type="match status" value="1"/>
</dbReference>
<evidence type="ECO:0000256" key="2">
    <source>
        <dbReference type="ARBA" id="ARBA00023015"/>
    </source>
</evidence>
<accession>A0A8I0PXL6</accession>
<keyword evidence="4" id="KW-0804">Transcription</keyword>
<dbReference type="PROSITE" id="PS51000">
    <property type="entry name" value="HTH_DEOR_2"/>
    <property type="match status" value="1"/>
</dbReference>
<dbReference type="GO" id="GO:0003700">
    <property type="term" value="F:DNA-binding transcription factor activity"/>
    <property type="evidence" value="ECO:0007669"/>
    <property type="project" value="InterPro"/>
</dbReference>
<keyword evidence="1" id="KW-0678">Repressor</keyword>
<dbReference type="Gene3D" id="1.10.10.10">
    <property type="entry name" value="Winged helix-like DNA-binding domain superfamily/Winged helix DNA-binding domain"/>
    <property type="match status" value="1"/>
</dbReference>
<dbReference type="InterPro" id="IPR036388">
    <property type="entry name" value="WH-like_DNA-bd_sf"/>
</dbReference>
<dbReference type="AlphaFoldDB" id="A0A8I0PXL6"/>
<evidence type="ECO:0000313" key="7">
    <source>
        <dbReference type="Proteomes" id="UP000650477"/>
    </source>
</evidence>
<dbReference type="SUPFAM" id="SSF46785">
    <property type="entry name" value="Winged helix' DNA-binding domain"/>
    <property type="match status" value="1"/>
</dbReference>
<dbReference type="InterPro" id="IPR001034">
    <property type="entry name" value="DeoR_HTH"/>
</dbReference>
<evidence type="ECO:0000256" key="4">
    <source>
        <dbReference type="ARBA" id="ARBA00023163"/>
    </source>
</evidence>
<dbReference type="SMART" id="SM00420">
    <property type="entry name" value="HTH_DEOR"/>
    <property type="match status" value="1"/>
</dbReference>
<evidence type="ECO:0000259" key="5">
    <source>
        <dbReference type="PROSITE" id="PS51000"/>
    </source>
</evidence>
<dbReference type="InterPro" id="IPR014036">
    <property type="entry name" value="DeoR-like_C"/>
</dbReference>
<dbReference type="GO" id="GO:0003677">
    <property type="term" value="F:DNA binding"/>
    <property type="evidence" value="ECO:0007669"/>
    <property type="project" value="UniProtKB-KW"/>
</dbReference>
<keyword evidence="3" id="KW-0238">DNA-binding</keyword>
<keyword evidence="2" id="KW-0805">Transcription regulation</keyword>
<organism evidence="6 7">
    <name type="scientific">Morganella morganii</name>
    <name type="common">Proteus morganii</name>
    <dbReference type="NCBI Taxonomy" id="582"/>
    <lineage>
        <taxon>Bacteria</taxon>
        <taxon>Pseudomonadati</taxon>
        <taxon>Pseudomonadota</taxon>
        <taxon>Gammaproteobacteria</taxon>
        <taxon>Enterobacterales</taxon>
        <taxon>Morganellaceae</taxon>
        <taxon>Morganella</taxon>
    </lineage>
</organism>
<evidence type="ECO:0000256" key="3">
    <source>
        <dbReference type="ARBA" id="ARBA00023125"/>
    </source>
</evidence>
<dbReference type="PRINTS" id="PR00037">
    <property type="entry name" value="HTHLACR"/>
</dbReference>
<dbReference type="SUPFAM" id="SSF100950">
    <property type="entry name" value="NagB/RpiA/CoA transferase-like"/>
    <property type="match status" value="1"/>
</dbReference>
<feature type="domain" description="HTH deoR-type" evidence="5">
    <location>
        <begin position="28"/>
        <end position="83"/>
    </location>
</feature>
<dbReference type="InterPro" id="IPR037171">
    <property type="entry name" value="NagB/RpiA_transferase-like"/>
</dbReference>
<gene>
    <name evidence="6" type="ORF">CYG68_05730</name>
</gene>
<dbReference type="SMART" id="SM01134">
    <property type="entry name" value="DeoRC"/>
    <property type="match status" value="1"/>
</dbReference>
<evidence type="ECO:0000313" key="6">
    <source>
        <dbReference type="EMBL" id="MBE8611917.1"/>
    </source>
</evidence>
<comment type="caution">
    <text evidence="6">The sequence shown here is derived from an EMBL/GenBank/DDBJ whole genome shotgun (WGS) entry which is preliminary data.</text>
</comment>
<protein>
    <submittedName>
        <fullName evidence="6">Decarboxylase</fullName>
    </submittedName>
</protein>
<dbReference type="PANTHER" id="PTHR30363:SF4">
    <property type="entry name" value="GLYCEROL-3-PHOSPHATE REGULON REPRESSOR"/>
    <property type="match status" value="1"/>
</dbReference>
<dbReference type="EMBL" id="PKLF01000004">
    <property type="protein sequence ID" value="MBE8611917.1"/>
    <property type="molecule type" value="Genomic_DNA"/>
</dbReference>
<sequence length="276" mass="29860">MIDPQGMPVYDALCNLQEKYMLDYAAFPEQRQALIRQLLHSDGRVQCSTLVEQLGVSEHTIRRDLQVLADEGLCKRVYGGAVSVLGDVADFQQRIGQNSAEKEKIALGCAGLIRNHSTIFLDGGSQNLLLAQHMPKDFSLTVITHSPLIAAALSDYPHFELIVLGGKLHRASGTCIGAQALEQLSYLNIDLCFPGGCALDADSGLTVTGFEEAAFKRALIRQSSLTVAGVTGDKLSRIAPYRVAACEELDHVVLTLKVPQSARDLLTARGLSLIMV</sequence>